<dbReference type="HOGENOM" id="CLU_861069_0_0_1"/>
<reference evidence="3" key="4">
    <citation type="submission" date="2015-06" db="UniProtKB">
        <authorList>
            <consortium name="EnsemblFungi"/>
        </authorList>
    </citation>
    <scope>IDENTIFICATION</scope>
</reference>
<dbReference type="Proteomes" id="UP000017200">
    <property type="component" value="Unassembled WGS sequence"/>
</dbReference>
<accession>U5GZT7</accession>
<evidence type="ECO:0000313" key="2">
    <source>
        <dbReference type="EMBL" id="KDE08959.1"/>
    </source>
</evidence>
<proteinExistence type="predicted"/>
<evidence type="ECO:0000313" key="3">
    <source>
        <dbReference type="EnsemblFungi" id="MVLG_00683T0"/>
    </source>
</evidence>
<feature type="region of interest" description="Disordered" evidence="1">
    <location>
        <begin position="73"/>
        <end position="158"/>
    </location>
</feature>
<dbReference type="EnsemblFungi" id="MVLG_00683T0">
    <property type="protein sequence ID" value="MVLG_00683T0"/>
    <property type="gene ID" value="MVLG_00683"/>
</dbReference>
<reference evidence="2" key="2">
    <citation type="submission" date="2010-11" db="EMBL/GenBank/DDBJ databases">
        <authorList>
            <consortium name="The Broad Institute Genome Sequencing Platform"/>
            <person name="Earl A."/>
            <person name="Ward D."/>
            <person name="Feldgarden M."/>
            <person name="Gevers D."/>
            <person name="Butler R."/>
            <person name="Young S.K."/>
            <person name="Zeng Q."/>
            <person name="Gargeya S."/>
            <person name="Fitzgerald M."/>
            <person name="Haas B."/>
            <person name="Abouelleil A."/>
            <person name="Alvarado L."/>
            <person name="Arachchi H.M."/>
            <person name="Berlin A."/>
            <person name="Brown A."/>
            <person name="Chapman S.B."/>
            <person name="Chen Z."/>
            <person name="Dunbar C."/>
            <person name="Freedman E."/>
            <person name="Gearin G."/>
            <person name="Gellesch M."/>
            <person name="Goldberg J."/>
            <person name="Griggs A."/>
            <person name="Gujja S."/>
            <person name="Heilman E."/>
            <person name="Heiman D."/>
            <person name="Howarth C."/>
            <person name="Larson L."/>
            <person name="Lui A."/>
            <person name="MacDonald P.J.P."/>
            <person name="Mehta T."/>
            <person name="Montmayeur A."/>
            <person name="Murphy C."/>
            <person name="Neiman D."/>
            <person name="Pearson M."/>
            <person name="Priest M."/>
            <person name="Roberts A."/>
            <person name="Saif S."/>
            <person name="Shea T."/>
            <person name="Shenoy N."/>
            <person name="Sisk P."/>
            <person name="Stolte C."/>
            <person name="Sykes S."/>
            <person name="White J."/>
            <person name="Yandava C."/>
            <person name="Wortman J."/>
            <person name="Nusbaum C."/>
            <person name="Birren B."/>
        </authorList>
    </citation>
    <scope>NUCLEOTIDE SEQUENCE</scope>
    <source>
        <strain evidence="2">P1A1 Lamole</strain>
    </source>
</reference>
<gene>
    <name evidence="2" type="ORF">MVLG_00683</name>
</gene>
<sequence length="323" mass="34300">MPEDYTLPTDTPEANARQERRAEVSPFSEPPSGVLGPQRARRVPGIGAETGNLQATAAMMILTSPLERDPCYPAAAGATSPSPAASSSCLPSPPSSTTSSRCSPYAIPPIHVRTVRPPSRAAPTASAVSYSCPGLRRRHHRSSRRRPPGALGPPSASWSTLTVSVPVPAPASAARARASAATSSTANTDDPLCSGPGYDLWAVKALPRRDAVATARGHDRSTQALRKRVDELAEVRFVKKISAHTANAQLRVLRLFVHFVAQVEETSVLETISNFFTPDVATPIPVSLVQAFMEDVAAATVGRLSKRKLDDDSDDELAFPSPR</sequence>
<dbReference type="InParanoid" id="U5GZT7"/>
<dbReference type="AlphaFoldDB" id="U5GZT7"/>
<reference evidence="2 4" key="3">
    <citation type="journal article" date="2015" name="BMC Genomics">
        <title>Sex and parasites: genomic and transcriptomic analysis of Microbotryum lychnidis-dioicae, the biotrophic and plant-castrating anther smut fungus.</title>
        <authorList>
            <person name="Perlin M.H."/>
            <person name="Amselem J."/>
            <person name="Fontanillas E."/>
            <person name="Toh S.S."/>
            <person name="Chen Z."/>
            <person name="Goldberg J."/>
            <person name="Duplessis S."/>
            <person name="Henrissat B."/>
            <person name="Young S."/>
            <person name="Zeng Q."/>
            <person name="Aguileta G."/>
            <person name="Petit E."/>
            <person name="Badouin H."/>
            <person name="Andrews J."/>
            <person name="Razeeq D."/>
            <person name="Gabaldon T."/>
            <person name="Quesneville H."/>
            <person name="Giraud T."/>
            <person name="Hood M.E."/>
            <person name="Schultz D.J."/>
            <person name="Cuomo C.A."/>
        </authorList>
    </citation>
    <scope>NUCLEOTIDE SEQUENCE [LARGE SCALE GENOMIC DNA]</scope>
    <source>
        <strain evidence="4">p1A1 Lamole</strain>
        <strain evidence="2">P1A1 Lamole</strain>
    </source>
</reference>
<organism evidence="2">
    <name type="scientific">Microbotryum lychnidis-dioicae (strain p1A1 Lamole / MvSl-1064)</name>
    <name type="common">Anther smut fungus</name>
    <dbReference type="NCBI Taxonomy" id="683840"/>
    <lineage>
        <taxon>Eukaryota</taxon>
        <taxon>Fungi</taxon>
        <taxon>Dikarya</taxon>
        <taxon>Basidiomycota</taxon>
        <taxon>Pucciniomycotina</taxon>
        <taxon>Microbotryomycetes</taxon>
        <taxon>Microbotryales</taxon>
        <taxon>Microbotryaceae</taxon>
        <taxon>Microbotryum</taxon>
    </lineage>
</organism>
<dbReference type="EMBL" id="AEIJ01000063">
    <property type="status" value="NOT_ANNOTATED_CDS"/>
    <property type="molecule type" value="Genomic_DNA"/>
</dbReference>
<reference evidence="4" key="1">
    <citation type="submission" date="2010-11" db="EMBL/GenBank/DDBJ databases">
        <title>The genome sequence of Microbotryum violaceum strain p1A1 Lamole.</title>
        <authorList>
            <person name="Cuomo C."/>
            <person name="Perlin M."/>
            <person name="Young S.K."/>
            <person name="Zeng Q."/>
            <person name="Gargeya S."/>
            <person name="Alvarado L."/>
            <person name="Berlin A."/>
            <person name="Chapman S.B."/>
            <person name="Chen Z."/>
            <person name="Freedman E."/>
            <person name="Gellesch M."/>
            <person name="Goldberg J."/>
            <person name="Griggs A."/>
            <person name="Gujja S."/>
            <person name="Heilman E."/>
            <person name="Heiman D."/>
            <person name="Howarth C."/>
            <person name="Mehta T."/>
            <person name="Neiman D."/>
            <person name="Pearson M."/>
            <person name="Roberts A."/>
            <person name="Saif S."/>
            <person name="Shea T."/>
            <person name="Shenoy N."/>
            <person name="Sisk P."/>
            <person name="Stolte C."/>
            <person name="Sykes S."/>
            <person name="White J."/>
            <person name="Yandava C."/>
            <person name="Haas B."/>
            <person name="Nusbaum C."/>
            <person name="Birren B."/>
        </authorList>
    </citation>
    <scope>NUCLEOTIDE SEQUENCE [LARGE SCALE GENOMIC DNA]</scope>
    <source>
        <strain evidence="4">p1A1 Lamole</strain>
    </source>
</reference>
<feature type="compositionally biased region" description="Basic residues" evidence="1">
    <location>
        <begin position="135"/>
        <end position="147"/>
    </location>
</feature>
<name>U5GZT7_USTV1</name>
<feature type="compositionally biased region" description="Low complexity" evidence="1">
    <location>
        <begin position="115"/>
        <end position="129"/>
    </location>
</feature>
<evidence type="ECO:0000256" key="1">
    <source>
        <dbReference type="SAM" id="MobiDB-lite"/>
    </source>
</evidence>
<feature type="region of interest" description="Disordered" evidence="1">
    <location>
        <begin position="1"/>
        <end position="48"/>
    </location>
</feature>
<protein>
    <submittedName>
        <fullName evidence="2 3">Uncharacterized protein</fullName>
    </submittedName>
</protein>
<evidence type="ECO:0000313" key="4">
    <source>
        <dbReference type="Proteomes" id="UP000017200"/>
    </source>
</evidence>
<dbReference type="EMBL" id="GL541646">
    <property type="protein sequence ID" value="KDE08959.1"/>
    <property type="molecule type" value="Genomic_DNA"/>
</dbReference>
<keyword evidence="4" id="KW-1185">Reference proteome</keyword>
<feature type="compositionally biased region" description="Low complexity" evidence="1">
    <location>
        <begin position="73"/>
        <end position="105"/>
    </location>
</feature>